<keyword evidence="3" id="KW-1185">Reference proteome</keyword>
<sequence>MSRDWGVQGGATLCATRPSGPSGCTHLTSRHLSSIPAALTWDQHLRMEWCMYQLEPPRLELYRNSARDQPSTTPSRSERNKIRCRTGNKGKQDRGSRDAFLPQASSQKRRQVGQSSQEANSGQLLVERGDGRGMMEDDAASEHEMPTPQVPLRQWVPVMAAALLPLGIVEAELRSPAAVVAFSYPCPMGLAFSARLLGPRLVRVKPSEPSGERQMLGWPVVVPAHRGHRRPRGYGIIVCSQLAGGPVLQFGVEDFFPFFHSTLESRLRLEEAEDIGRVVSRSIWYHCHQTVNCQKGTTQTYTRTAGWQAKRPKSFALGKDLNFLIFAARRAVRWSRCFASPRRESIVGTISQRHRRDEGREEQEREFRSSPTMAPLSRGASCVALSRRVFGSLSLRLPKMRCTHPKAWAPSAEKLHAKSPKSHVLPRL</sequence>
<feature type="compositionally biased region" description="Polar residues" evidence="1">
    <location>
        <begin position="112"/>
        <end position="123"/>
    </location>
</feature>
<feature type="region of interest" description="Disordered" evidence="1">
    <location>
        <begin position="65"/>
        <end position="147"/>
    </location>
</feature>
<dbReference type="AlphaFoldDB" id="A0A2T4BT60"/>
<accession>A0A2T4BT60</accession>
<feature type="compositionally biased region" description="Basic and acidic residues" evidence="1">
    <location>
        <begin position="355"/>
        <end position="368"/>
    </location>
</feature>
<protein>
    <submittedName>
        <fullName evidence="2">Uncharacterized protein</fullName>
    </submittedName>
</protein>
<organism evidence="2 3">
    <name type="scientific">Trichoderma longibrachiatum ATCC 18648</name>
    <dbReference type="NCBI Taxonomy" id="983965"/>
    <lineage>
        <taxon>Eukaryota</taxon>
        <taxon>Fungi</taxon>
        <taxon>Dikarya</taxon>
        <taxon>Ascomycota</taxon>
        <taxon>Pezizomycotina</taxon>
        <taxon>Sordariomycetes</taxon>
        <taxon>Hypocreomycetidae</taxon>
        <taxon>Hypocreales</taxon>
        <taxon>Hypocreaceae</taxon>
        <taxon>Trichoderma</taxon>
    </lineage>
</organism>
<feature type="region of interest" description="Disordered" evidence="1">
    <location>
        <begin position="350"/>
        <end position="374"/>
    </location>
</feature>
<feature type="region of interest" description="Disordered" evidence="1">
    <location>
        <begin position="1"/>
        <end position="22"/>
    </location>
</feature>
<proteinExistence type="predicted"/>
<evidence type="ECO:0000313" key="2">
    <source>
        <dbReference type="EMBL" id="PTB72497.1"/>
    </source>
</evidence>
<reference evidence="2 3" key="1">
    <citation type="submission" date="2016-07" db="EMBL/GenBank/DDBJ databases">
        <title>Multiple horizontal gene transfer events from other fungi enriched the ability of initially mycotrophic Trichoderma (Ascomycota) to feed on dead plant biomass.</title>
        <authorList>
            <consortium name="DOE Joint Genome Institute"/>
            <person name="Aerts A."/>
            <person name="Atanasova L."/>
            <person name="Chenthamara K."/>
            <person name="Zhang J."/>
            <person name="Grujic M."/>
            <person name="Henrissat B."/>
            <person name="Kuo A."/>
            <person name="Salamov A."/>
            <person name="Lipzen A."/>
            <person name="Labutti K."/>
            <person name="Barry K."/>
            <person name="Miao Y."/>
            <person name="Rahimi M.J."/>
            <person name="Shen Q."/>
            <person name="Grigoriev I.V."/>
            <person name="Kubicek C.P."/>
            <person name="Druzhinina I.S."/>
        </authorList>
    </citation>
    <scope>NUCLEOTIDE SEQUENCE [LARGE SCALE GENOMIC DNA]</scope>
    <source>
        <strain evidence="2 3">ATCC 18648</strain>
    </source>
</reference>
<evidence type="ECO:0000256" key="1">
    <source>
        <dbReference type="SAM" id="MobiDB-lite"/>
    </source>
</evidence>
<gene>
    <name evidence="2" type="ORF">M440DRAFT_22424</name>
</gene>
<dbReference type="Proteomes" id="UP000240760">
    <property type="component" value="Unassembled WGS sequence"/>
</dbReference>
<feature type="compositionally biased region" description="Basic and acidic residues" evidence="1">
    <location>
        <begin position="127"/>
        <end position="145"/>
    </location>
</feature>
<dbReference type="EMBL" id="KZ679141">
    <property type="protein sequence ID" value="PTB72497.1"/>
    <property type="molecule type" value="Genomic_DNA"/>
</dbReference>
<name>A0A2T4BT60_TRILO</name>
<evidence type="ECO:0000313" key="3">
    <source>
        <dbReference type="Proteomes" id="UP000240760"/>
    </source>
</evidence>